<keyword evidence="2" id="KW-1185">Reference proteome</keyword>
<name>A0ACC0VKA8_9STRA</name>
<proteinExistence type="predicted"/>
<sequence length="139" mass="15668">MWTVGAGGRRMRREEGDGDEAASVSSIQTRETIMSDGGDFNDGYSNDLDDEQQIDEAIENLTEERTKRIAALENLTSYLLQYMAPEDVKDSLLNNVFGCLRKPSEAEILLGSRILTILSIIFGVDEERFFSDLKPRFTH</sequence>
<dbReference type="Proteomes" id="UP001163321">
    <property type="component" value="Chromosome 8"/>
</dbReference>
<evidence type="ECO:0000313" key="2">
    <source>
        <dbReference type="Proteomes" id="UP001163321"/>
    </source>
</evidence>
<dbReference type="EMBL" id="CM047587">
    <property type="protein sequence ID" value="KAI9906364.1"/>
    <property type="molecule type" value="Genomic_DNA"/>
</dbReference>
<gene>
    <name evidence="1" type="ORF">PsorP6_002973</name>
</gene>
<evidence type="ECO:0000313" key="1">
    <source>
        <dbReference type="EMBL" id="KAI9906364.1"/>
    </source>
</evidence>
<reference evidence="1 2" key="1">
    <citation type="journal article" date="2022" name="bioRxiv">
        <title>The genome of the oomycete Peronosclerospora sorghi, a cosmopolitan pathogen of maize and sorghum, is inflated with dispersed pseudogenes.</title>
        <authorList>
            <person name="Fletcher K."/>
            <person name="Martin F."/>
            <person name="Isakeit T."/>
            <person name="Cavanaugh K."/>
            <person name="Magill C."/>
            <person name="Michelmore R."/>
        </authorList>
    </citation>
    <scope>NUCLEOTIDE SEQUENCE [LARGE SCALE GENOMIC DNA]</scope>
    <source>
        <strain evidence="1">P6</strain>
    </source>
</reference>
<organism evidence="1 2">
    <name type="scientific">Peronosclerospora sorghi</name>
    <dbReference type="NCBI Taxonomy" id="230839"/>
    <lineage>
        <taxon>Eukaryota</taxon>
        <taxon>Sar</taxon>
        <taxon>Stramenopiles</taxon>
        <taxon>Oomycota</taxon>
        <taxon>Peronosporomycetes</taxon>
        <taxon>Peronosporales</taxon>
        <taxon>Peronosporaceae</taxon>
        <taxon>Peronosclerospora</taxon>
    </lineage>
</organism>
<protein>
    <submittedName>
        <fullName evidence="1">Uncharacterized protein</fullName>
    </submittedName>
</protein>
<comment type="caution">
    <text evidence="1">The sequence shown here is derived from an EMBL/GenBank/DDBJ whole genome shotgun (WGS) entry which is preliminary data.</text>
</comment>
<accession>A0ACC0VKA8</accession>